<name>A0A0A2G5T7_9PORP</name>
<dbReference type="RefSeq" id="WP_036884260.1">
    <property type="nucleotide sequence ID" value="NZ_JQZW01000009.1"/>
</dbReference>
<keyword evidence="1" id="KW-0732">Signal</keyword>
<dbReference type="Proteomes" id="UP000030134">
    <property type="component" value="Unassembled WGS sequence"/>
</dbReference>
<evidence type="ECO:0000256" key="1">
    <source>
        <dbReference type="SAM" id="SignalP"/>
    </source>
</evidence>
<dbReference type="GO" id="GO:0009279">
    <property type="term" value="C:cell outer membrane"/>
    <property type="evidence" value="ECO:0007669"/>
    <property type="project" value="InterPro"/>
</dbReference>
<evidence type="ECO:0000313" key="2">
    <source>
        <dbReference type="EMBL" id="KGN97740.1"/>
    </source>
</evidence>
<keyword evidence="3" id="KW-1185">Reference proteome</keyword>
<evidence type="ECO:0008006" key="4">
    <source>
        <dbReference type="Google" id="ProtNLM"/>
    </source>
</evidence>
<gene>
    <name evidence="2" type="ORF">HQ36_05580</name>
</gene>
<dbReference type="SUPFAM" id="SSF111364">
    <property type="entry name" value="Tsx-like channel"/>
    <property type="match status" value="1"/>
</dbReference>
<protein>
    <recommendedName>
        <fullName evidence="4">DUF5020 domain-containing protein</fullName>
    </recommendedName>
</protein>
<proteinExistence type="predicted"/>
<sequence>MKKLFLLMATLCVALSISSVAKAQNVQLHYDFGHLLTEDMKARPALTSTVEMFRPDKWGSTFFFIDMDYQNSGIKSAYWEIARDLRFWKLPLSVHVEYNGGLRDDTSYDDAYLLGTNYSYNADDFSYGFGITPMYKYLAKQSNPHSFQLTGTWYYHFAKGLFTFTGFADLWGNRDSSGQNMMGFLMEPQLWFNLNKLPCIADDCNLSIGTEVEMSYNFPVKNERFYALPTIAVKWSF</sequence>
<feature type="chain" id="PRO_5001987710" description="DUF5020 domain-containing protein" evidence="1">
    <location>
        <begin position="24"/>
        <end position="237"/>
    </location>
</feature>
<dbReference type="InterPro" id="IPR036777">
    <property type="entry name" value="Channel_Tsx-like_sf"/>
</dbReference>
<dbReference type="STRING" id="266762.HQ36_05580"/>
<dbReference type="Pfam" id="PF16412">
    <property type="entry name" value="DUF5020"/>
    <property type="match status" value="1"/>
</dbReference>
<organism evidence="2 3">
    <name type="scientific">Porphyromonas gingivicanis</name>
    <dbReference type="NCBI Taxonomy" id="266762"/>
    <lineage>
        <taxon>Bacteria</taxon>
        <taxon>Pseudomonadati</taxon>
        <taxon>Bacteroidota</taxon>
        <taxon>Bacteroidia</taxon>
        <taxon>Bacteroidales</taxon>
        <taxon>Porphyromonadaceae</taxon>
        <taxon>Porphyromonas</taxon>
    </lineage>
</organism>
<comment type="caution">
    <text evidence="2">The sequence shown here is derived from an EMBL/GenBank/DDBJ whole genome shotgun (WGS) entry which is preliminary data.</text>
</comment>
<dbReference type="OrthoDB" id="1007128at2"/>
<feature type="signal peptide" evidence="1">
    <location>
        <begin position="1"/>
        <end position="23"/>
    </location>
</feature>
<accession>A0A0A2G5T7</accession>
<dbReference type="EMBL" id="JQZW01000009">
    <property type="protein sequence ID" value="KGN97740.1"/>
    <property type="molecule type" value="Genomic_DNA"/>
</dbReference>
<dbReference type="eggNOG" id="ENOG502ZBZ0">
    <property type="taxonomic scope" value="Bacteria"/>
</dbReference>
<reference evidence="2 3" key="1">
    <citation type="submission" date="2014-08" db="EMBL/GenBank/DDBJ databases">
        <title>Porphyromonas gingivicanis strain:COT-022_OH1391 Genome sequencing.</title>
        <authorList>
            <person name="Wallis C."/>
            <person name="Deusch O."/>
            <person name="O'Flynn C."/>
            <person name="Davis I."/>
            <person name="Jospin G."/>
            <person name="Darling A.E."/>
            <person name="Coil D.A."/>
            <person name="Alexiev A."/>
            <person name="Horsfall A."/>
            <person name="Kirkwood N."/>
            <person name="Harris S."/>
            <person name="Eisen J.A."/>
        </authorList>
    </citation>
    <scope>NUCLEOTIDE SEQUENCE [LARGE SCALE GENOMIC DNA]</scope>
    <source>
        <strain evidence="3">COT-022 OH1391</strain>
    </source>
</reference>
<dbReference type="AlphaFoldDB" id="A0A0A2G5T7"/>
<evidence type="ECO:0000313" key="3">
    <source>
        <dbReference type="Proteomes" id="UP000030134"/>
    </source>
</evidence>